<keyword evidence="4 5" id="KW-0648">Protein biosynthesis</keyword>
<evidence type="ECO:0000259" key="9">
    <source>
        <dbReference type="Pfam" id="PF00710"/>
    </source>
</evidence>
<dbReference type="GO" id="GO:0006412">
    <property type="term" value="P:translation"/>
    <property type="evidence" value="ECO:0007669"/>
    <property type="project" value="UniProtKB-UniRule"/>
</dbReference>
<feature type="active site" evidence="5">
    <location>
        <position position="161"/>
    </location>
</feature>
<feature type="domain" description="Asparaginase/glutaminase C-terminal" evidence="10">
    <location>
        <begin position="289"/>
        <end position="400"/>
    </location>
</feature>
<keyword evidence="1 5" id="KW-0436">Ligase</keyword>
<organism evidence="12 13">
    <name type="scientific">Methanosalsum zhilinae (strain DSM 4017 / NBRC 107636 / OCM 62 / WeN5)</name>
    <name type="common">Methanohalophilus zhilinae</name>
    <dbReference type="NCBI Taxonomy" id="679901"/>
    <lineage>
        <taxon>Archaea</taxon>
        <taxon>Methanobacteriati</taxon>
        <taxon>Methanobacteriota</taxon>
        <taxon>Stenosarchaea group</taxon>
        <taxon>Methanomicrobia</taxon>
        <taxon>Methanosarcinales</taxon>
        <taxon>Methanosarcinaceae</taxon>
        <taxon>Methanosalsum</taxon>
    </lineage>
</organism>
<evidence type="ECO:0000313" key="13">
    <source>
        <dbReference type="Proteomes" id="UP000006622"/>
    </source>
</evidence>
<dbReference type="InterPro" id="IPR006034">
    <property type="entry name" value="Asparaginase/glutaminase-like"/>
</dbReference>
<feature type="domain" description="L-asparaginase N-terminal" evidence="9">
    <location>
        <begin position="76"/>
        <end position="262"/>
    </location>
</feature>
<evidence type="ECO:0000256" key="4">
    <source>
        <dbReference type="ARBA" id="ARBA00022917"/>
    </source>
</evidence>
<gene>
    <name evidence="5" type="primary">gatD</name>
    <name evidence="12" type="ordered locus">Mzhil_1111</name>
</gene>
<dbReference type="InterPro" id="IPR040919">
    <property type="entry name" value="Asparaginase_C"/>
</dbReference>
<dbReference type="Pfam" id="PF17763">
    <property type="entry name" value="Asparaginase_C"/>
    <property type="match status" value="1"/>
</dbReference>
<evidence type="ECO:0000256" key="3">
    <source>
        <dbReference type="ARBA" id="ARBA00022840"/>
    </source>
</evidence>
<dbReference type="GO" id="GO:0004067">
    <property type="term" value="F:asparaginase activity"/>
    <property type="evidence" value="ECO:0007669"/>
    <property type="project" value="UniProtKB-UniRule"/>
</dbReference>
<protein>
    <recommendedName>
        <fullName evidence="5 8">Glutamyl-tRNA(Gln) amidotransferase subunit D</fullName>
        <shortName evidence="5">Glu-ADT subunit D</shortName>
        <ecNumber evidence="5 8">6.3.5.-</ecNumber>
    </recommendedName>
</protein>
<keyword evidence="3 5" id="KW-0067">ATP-binding</keyword>
<dbReference type="Gene3D" id="3.40.50.1170">
    <property type="entry name" value="L-asparaginase, N-terminal domain"/>
    <property type="match status" value="1"/>
</dbReference>
<dbReference type="Gene3D" id="3.40.50.40">
    <property type="match status" value="1"/>
</dbReference>
<dbReference type="InterPro" id="IPR027475">
    <property type="entry name" value="Asparaginase/glutaminase_AS2"/>
</dbReference>
<evidence type="ECO:0000259" key="10">
    <source>
        <dbReference type="Pfam" id="PF17763"/>
    </source>
</evidence>
<dbReference type="NCBIfam" id="TIGR02153">
    <property type="entry name" value="gatD_arch"/>
    <property type="match status" value="1"/>
</dbReference>
<dbReference type="NCBIfam" id="NF003217">
    <property type="entry name" value="PRK04183.1"/>
    <property type="match status" value="1"/>
</dbReference>
<evidence type="ECO:0000313" key="12">
    <source>
        <dbReference type="EMBL" id="AEH60967.1"/>
    </source>
</evidence>
<dbReference type="SMART" id="SM00870">
    <property type="entry name" value="Asparaginase"/>
    <property type="match status" value="1"/>
</dbReference>
<dbReference type="EMBL" id="CP002101">
    <property type="protein sequence ID" value="AEH60967.1"/>
    <property type="molecule type" value="Genomic_DNA"/>
</dbReference>
<feature type="active site" evidence="5 6">
    <location>
        <position position="84"/>
    </location>
</feature>
<dbReference type="PROSITE" id="PS51732">
    <property type="entry name" value="ASN_GLN_ASE_3"/>
    <property type="match status" value="1"/>
</dbReference>
<dbReference type="SUPFAM" id="SSF141300">
    <property type="entry name" value="GatD N-terminal domain-like"/>
    <property type="match status" value="1"/>
</dbReference>
<dbReference type="PROSITE" id="PS00917">
    <property type="entry name" value="ASN_GLN_ASE_2"/>
    <property type="match status" value="1"/>
</dbReference>
<dbReference type="SUPFAM" id="SSF53774">
    <property type="entry name" value="Glutaminase/Asparaginase"/>
    <property type="match status" value="1"/>
</dbReference>
<evidence type="ECO:0000256" key="5">
    <source>
        <dbReference type="HAMAP-Rule" id="MF_00586"/>
    </source>
</evidence>
<evidence type="ECO:0000256" key="6">
    <source>
        <dbReference type="PROSITE-ProRule" id="PRU10099"/>
    </source>
</evidence>
<dbReference type="HAMAP" id="MF_00586">
    <property type="entry name" value="GatD"/>
    <property type="match status" value="1"/>
</dbReference>
<comment type="catalytic activity">
    <reaction evidence="5 8">
        <text>L-glutamyl-tRNA(Gln) + L-glutamine + ATP + H2O = L-glutaminyl-tRNA(Gln) + L-glutamate + ADP + phosphate + H(+)</text>
        <dbReference type="Rhea" id="RHEA:17521"/>
        <dbReference type="Rhea" id="RHEA-COMP:9681"/>
        <dbReference type="Rhea" id="RHEA-COMP:9684"/>
        <dbReference type="ChEBI" id="CHEBI:15377"/>
        <dbReference type="ChEBI" id="CHEBI:15378"/>
        <dbReference type="ChEBI" id="CHEBI:29985"/>
        <dbReference type="ChEBI" id="CHEBI:30616"/>
        <dbReference type="ChEBI" id="CHEBI:43474"/>
        <dbReference type="ChEBI" id="CHEBI:58359"/>
        <dbReference type="ChEBI" id="CHEBI:78520"/>
        <dbReference type="ChEBI" id="CHEBI:78521"/>
        <dbReference type="ChEBI" id="CHEBI:456216"/>
    </reaction>
</comment>
<dbReference type="PANTHER" id="PTHR11707">
    <property type="entry name" value="L-ASPARAGINASE"/>
    <property type="match status" value="1"/>
</dbReference>
<dbReference type="InterPro" id="IPR040918">
    <property type="entry name" value="GatD_N"/>
</dbReference>
<dbReference type="InterPro" id="IPR020827">
    <property type="entry name" value="Asparaginase/glutaminase_AS1"/>
</dbReference>
<dbReference type="Pfam" id="PF00710">
    <property type="entry name" value="Asparaginase"/>
    <property type="match status" value="1"/>
</dbReference>
<keyword evidence="2 5" id="KW-0547">Nucleotide-binding</keyword>
<dbReference type="GO" id="GO:0006450">
    <property type="term" value="P:regulation of translational fidelity"/>
    <property type="evidence" value="ECO:0007669"/>
    <property type="project" value="InterPro"/>
</dbReference>
<comment type="subunit">
    <text evidence="5 8">Heterodimer of GatD and GatE.</text>
</comment>
<name>F7XM78_METZD</name>
<feature type="domain" description="GatD N-terminal" evidence="11">
    <location>
        <begin position="3"/>
        <end position="52"/>
    </location>
</feature>
<comment type="function">
    <text evidence="5 8">Allows the formation of correctly charged Gln-tRNA(Gln) through the transamidation of misacylated Glu-tRNA(Gln) in organisms which lack glutaminyl-tRNA synthetase. The reaction takes place in the presence of glutamine and ATP through an activated gamma-phospho-Glu-tRNA(Gln). The GatDE system is specific for glutamate and does not act on aspartate.</text>
</comment>
<dbReference type="PROSITE" id="PS00144">
    <property type="entry name" value="ASN_GLN_ASE_1"/>
    <property type="match status" value="1"/>
</dbReference>
<dbReference type="PIRSF" id="PIRSF001220">
    <property type="entry name" value="L-ASNase_gatD"/>
    <property type="match status" value="1"/>
</dbReference>
<evidence type="ECO:0000256" key="2">
    <source>
        <dbReference type="ARBA" id="ARBA00022741"/>
    </source>
</evidence>
<dbReference type="KEGG" id="mzh:Mzhil_1111"/>
<dbReference type="GO" id="GO:0016740">
    <property type="term" value="F:transferase activity"/>
    <property type="evidence" value="ECO:0007669"/>
    <property type="project" value="UniProtKB-KW"/>
</dbReference>
<keyword evidence="13" id="KW-1185">Reference proteome</keyword>
<comment type="similarity">
    <text evidence="5 8">Belongs to the asparaginase 1 family. GatD subfamily.</text>
</comment>
<keyword evidence="12" id="KW-0808">Transferase</keyword>
<dbReference type="InterPro" id="IPR011878">
    <property type="entry name" value="GatD"/>
</dbReference>
<dbReference type="Gene3D" id="2.30.30.520">
    <property type="match status" value="1"/>
</dbReference>
<dbReference type="GO" id="GO:0005524">
    <property type="term" value="F:ATP binding"/>
    <property type="evidence" value="ECO:0007669"/>
    <property type="project" value="UniProtKB-KW"/>
</dbReference>
<dbReference type="InterPro" id="IPR027474">
    <property type="entry name" value="L-asparaginase_N"/>
</dbReference>
<dbReference type="Pfam" id="PF18195">
    <property type="entry name" value="GatD_N"/>
    <property type="match status" value="1"/>
</dbReference>
<evidence type="ECO:0000256" key="7">
    <source>
        <dbReference type="PROSITE-ProRule" id="PRU10100"/>
    </source>
</evidence>
<feature type="active site" evidence="5 7">
    <location>
        <position position="160"/>
    </location>
</feature>
<dbReference type="OrthoDB" id="371959at2157"/>
<dbReference type="InterPro" id="IPR027473">
    <property type="entry name" value="L-asparaginase_C"/>
</dbReference>
<dbReference type="RefSeq" id="WP_013898404.1">
    <property type="nucleotide sequence ID" value="NC_015676.1"/>
</dbReference>
<dbReference type="HOGENOM" id="CLU_019134_2_1_2"/>
<dbReference type="PIRSF" id="PIRSF500175">
    <property type="entry name" value="Glu_ADT_D"/>
    <property type="match status" value="1"/>
</dbReference>
<dbReference type="Proteomes" id="UP000006622">
    <property type="component" value="Chromosome"/>
</dbReference>
<evidence type="ECO:0000256" key="8">
    <source>
        <dbReference type="RuleBase" id="RU004457"/>
    </source>
</evidence>
<dbReference type="GO" id="GO:0006520">
    <property type="term" value="P:amino acid metabolic process"/>
    <property type="evidence" value="ECO:0007669"/>
    <property type="project" value="InterPro"/>
</dbReference>
<dbReference type="EC" id="6.3.5.-" evidence="5 8"/>
<dbReference type="PRINTS" id="PR00139">
    <property type="entry name" value="ASNGLNASE"/>
</dbReference>
<dbReference type="InterPro" id="IPR036152">
    <property type="entry name" value="Asp/glu_Ase-like_sf"/>
</dbReference>
<dbReference type="AlphaFoldDB" id="F7XM78"/>
<dbReference type="STRING" id="679901.Mzhil_1111"/>
<dbReference type="NCBIfam" id="TIGR00519">
    <property type="entry name" value="asnASE_I"/>
    <property type="match status" value="1"/>
</dbReference>
<reference evidence="12 13" key="1">
    <citation type="submission" date="2010-07" db="EMBL/GenBank/DDBJ databases">
        <title>The complete genome of Methanosalsum zhilinae DSM 4017.</title>
        <authorList>
            <consortium name="US DOE Joint Genome Institute (JGI-PGF)"/>
            <person name="Lucas S."/>
            <person name="Copeland A."/>
            <person name="Lapidus A."/>
            <person name="Glavina del Rio T."/>
            <person name="Dalin E."/>
            <person name="Tice H."/>
            <person name="Bruce D."/>
            <person name="Goodwin L."/>
            <person name="Pitluck S."/>
            <person name="Kyrpides N."/>
            <person name="Mavromatis K."/>
            <person name="Ovchinnikova G."/>
            <person name="Daligault H."/>
            <person name="Detter J.C."/>
            <person name="Han C."/>
            <person name="Tapia R."/>
            <person name="Larimer F."/>
            <person name="Land M."/>
            <person name="Hauser L."/>
            <person name="Markowitz V."/>
            <person name="Cheng J.-F."/>
            <person name="Hugenholtz P."/>
            <person name="Woyke T."/>
            <person name="Wu D."/>
            <person name="Spring S."/>
            <person name="Schueler E."/>
            <person name="Brambilla E."/>
            <person name="Klenk H.-P."/>
            <person name="Eisen J.A."/>
        </authorList>
    </citation>
    <scope>NUCLEOTIDE SEQUENCE [LARGE SCALE GENOMIC DNA]</scope>
    <source>
        <strain evidence="13">DSM 4017 / NBRC 107636 / OCM 62 / WeN5</strain>
    </source>
</reference>
<feature type="active site" evidence="5">
    <location>
        <position position="237"/>
    </location>
</feature>
<dbReference type="InterPro" id="IPR037152">
    <property type="entry name" value="L-asparaginase_N_sf"/>
</dbReference>
<dbReference type="GO" id="GO:0050567">
    <property type="term" value="F:glutaminyl-tRNA synthase (glutamine-hydrolyzing) activity"/>
    <property type="evidence" value="ECO:0007669"/>
    <property type="project" value="UniProtKB-UniRule"/>
</dbReference>
<evidence type="ECO:0000259" key="11">
    <source>
        <dbReference type="Pfam" id="PF18195"/>
    </source>
</evidence>
<dbReference type="CDD" id="cd08962">
    <property type="entry name" value="GatD"/>
    <property type="match status" value="1"/>
</dbReference>
<dbReference type="InterPro" id="IPR037222">
    <property type="entry name" value="GatD_N_sf"/>
</dbReference>
<sequence>MEFETGDKIKIKKNGVEYQGVAMPKSGKCVVLKLESGYNIGVNPEGTNIEIIQKKEYSPLKVKPENKQADSKLPEVSIISTGGTIASKIDYRTGAVSAQFSADDILESIPELQKMARFKGRVVYNVLSENMKPEYWPELAGAVIEEIENGADGIIIAHGTDTMMYTAAALSFMINTPVPIVLVGSQRSADRPSSDNVMNVICAAKVATSDIAEVCVVMHDSISDDRCGIYRGTRVRKMHTSRRDAFWPINSDPIGFVDYSTKDIEIISDYATRDSSKLVSETNIDPRCGLIKFVPGAKPDILSYYTRKNYRGIVIEGTGLGHVSTEWVPEIEKATKAGIAVVITSQCLYGRVCDRVYDTGRDLIKAGAIEGKDMLPEVALVKLMWALGQSSDMDTVLELMETNIAGEFSLRSLH</sequence>
<evidence type="ECO:0000256" key="1">
    <source>
        <dbReference type="ARBA" id="ARBA00022598"/>
    </source>
</evidence>
<accession>F7XM78</accession>
<dbReference type="InterPro" id="IPR006033">
    <property type="entry name" value="AsnA_fam"/>
</dbReference>
<proteinExistence type="inferred from homology"/>
<dbReference type="PANTHER" id="PTHR11707:SF28">
    <property type="entry name" value="60 KDA LYSOPHOSPHOLIPASE"/>
    <property type="match status" value="1"/>
</dbReference>
<dbReference type="GeneID" id="10822739"/>